<reference evidence="1" key="1">
    <citation type="submission" date="2010-03" db="EMBL/GenBank/DDBJ databases">
        <title>Annotation of Blastomyces dermatitidis strain ATCC 18188.</title>
        <authorList>
            <consortium name="The Broad Institute Genome Sequencing Platform"/>
            <consortium name="Broad Institute Genome Sequencing Center for Infectious Disease."/>
            <person name="Cuomo C."/>
            <person name="Klein B."/>
            <person name="Sullivan T."/>
            <person name="Heitman J."/>
            <person name="Young S."/>
            <person name="Zeng Q."/>
            <person name="Gargeya S."/>
            <person name="Alvarado L."/>
            <person name="Berlin A.M."/>
            <person name="Chapman S.B."/>
            <person name="Chen Z."/>
            <person name="Freedman E."/>
            <person name="Gellesch M."/>
            <person name="Goldberg J."/>
            <person name="Griggs A."/>
            <person name="Gujja S."/>
            <person name="Heilman E."/>
            <person name="Heiman D."/>
            <person name="Howarth C."/>
            <person name="Mehta T."/>
            <person name="Neiman D."/>
            <person name="Pearson M."/>
            <person name="Roberts A."/>
            <person name="Saif S."/>
            <person name="Shea T."/>
            <person name="Shenoy N."/>
            <person name="Sisk P."/>
            <person name="Stolte C."/>
            <person name="Sykes S."/>
            <person name="White J."/>
            <person name="Yandava C."/>
            <person name="Haas B."/>
            <person name="Nusbaum C."/>
            <person name="Birren B."/>
        </authorList>
    </citation>
    <scope>NUCLEOTIDE SEQUENCE</scope>
    <source>
        <strain evidence="1">ATCC 18188</strain>
    </source>
</reference>
<dbReference type="PANTHER" id="PTHR37945:SF1">
    <property type="entry name" value="EXTRACELLULAR TUNGSTATE BINDING PROTEIN"/>
    <property type="match status" value="1"/>
</dbReference>
<dbReference type="PANTHER" id="PTHR37945">
    <property type="entry name" value="EXTRACELLULAR TUNGSTATE BINDING PROTEIN"/>
    <property type="match status" value="1"/>
</dbReference>
<evidence type="ECO:0000313" key="1">
    <source>
        <dbReference type="EMBL" id="KMW68049.1"/>
    </source>
</evidence>
<organism evidence="1">
    <name type="scientific">Ajellomyces dermatitidis (strain ATCC 18188 / CBS 674.68)</name>
    <name type="common">Blastomyces dermatitidis</name>
    <dbReference type="NCBI Taxonomy" id="653446"/>
    <lineage>
        <taxon>Eukaryota</taxon>
        <taxon>Fungi</taxon>
        <taxon>Dikarya</taxon>
        <taxon>Ascomycota</taxon>
        <taxon>Pezizomycotina</taxon>
        <taxon>Eurotiomycetes</taxon>
        <taxon>Eurotiomycetidae</taxon>
        <taxon>Onygenales</taxon>
        <taxon>Ajellomycetaceae</taxon>
        <taxon>Blastomyces</taxon>
    </lineage>
</organism>
<dbReference type="Proteomes" id="UP000007802">
    <property type="component" value="Unassembled WGS sequence"/>
</dbReference>
<dbReference type="Gene3D" id="3.40.190.10">
    <property type="entry name" value="Periplasmic binding protein-like II"/>
    <property type="match status" value="2"/>
</dbReference>
<accession>A0A0J9HG50</accession>
<evidence type="ECO:0008006" key="2">
    <source>
        <dbReference type="Google" id="ProtNLM"/>
    </source>
</evidence>
<sequence length="430" mass="48211">MTTVSTCGDRPAWLCTLSRGWLMESNQPGRSQDLGFWLKPFLQVELGSPLTKVPGSRTLPTWHHLDANGHLSEIAAGGGHLYMRHNNDQVFQYHGTIHWTRICDMDSHAIQIAAGMEGVFKHCQNGGIYKHVSGTSWKKVSGEIANFEIAVEKYLHRAKTENTISRLDFNSTPWQIIRPPTGWHTEKVQPAEQYKSGYAEAQRIWLKIGNVTFVTALADAFTQFKVSQGKSPFKVAWCKSDMTESINYMKNGTVDACITYHAAAEQLAIDQNFARNPSYYAFRERFLLVGPPSNRAKLDSSDSVEEMFQSIYSVAESGKNAPWAQTKSPWYHENAEYPIQALTTAVRLGEYTLTDWGASLSVPHEVQNNLTIYKKGPDKEDDPLLMPAHLLVSDEPPLAKYFAHWLVSKEGQVVVAGFMKDGKHVYSGAP</sequence>
<dbReference type="OrthoDB" id="10260248at2759"/>
<dbReference type="InterPro" id="IPR052738">
    <property type="entry name" value="ABC-Tungstate_binding"/>
</dbReference>
<proteinExistence type="predicted"/>
<dbReference type="AlphaFoldDB" id="A0A0J9HG50"/>
<name>A0A0J9HG50_AJEDA</name>
<gene>
    <name evidence="1" type="ORF">BDDG_12544</name>
</gene>
<dbReference type="EMBL" id="GG749446">
    <property type="protein sequence ID" value="KMW68049.1"/>
    <property type="molecule type" value="Genomic_DNA"/>
</dbReference>
<protein>
    <recommendedName>
        <fullName evidence="2">PBP domain-containing protein</fullName>
    </recommendedName>
</protein>